<keyword evidence="5" id="KW-1185">Reference proteome</keyword>
<evidence type="ECO:0000313" key="4">
    <source>
        <dbReference type="EMBL" id="SDM82680.1"/>
    </source>
</evidence>
<dbReference type="EMBL" id="FNIC01000001">
    <property type="protein sequence ID" value="SDM82680.1"/>
    <property type="molecule type" value="Genomic_DNA"/>
</dbReference>
<evidence type="ECO:0000313" key="5">
    <source>
        <dbReference type="Proteomes" id="UP000199004"/>
    </source>
</evidence>
<accession>A0A1G9WDX9</accession>
<dbReference type="AlphaFoldDB" id="A0A1G9WDX9"/>
<comment type="subcellular location">
    <subcellularLocation>
        <location evidence="1">Membrane</location>
    </subcellularLocation>
</comment>
<gene>
    <name evidence="4" type="ORF">SAMN05192576_1028</name>
</gene>
<dbReference type="PANTHER" id="PTHR37042:SF4">
    <property type="entry name" value="OUTER MEMBRANE PROTEIN RV1973"/>
    <property type="match status" value="1"/>
</dbReference>
<name>A0A1G9WDX9_9ACTN</name>
<sequence length="159" mass="17565">MLYLFALVLACVCVAGGVAAYRTYDNREATLVEQERYGDVVAAASQEALALVNIDYRDLETTYDTVRAGATGQFLKEYTDSWDEQVDLFKQSKSVSTGEIRAAAVSTIDDDSATVMVVVEGTAQNTATGNEPQQRRYRWRLDVVNVDGDWLTSKLEFVG</sequence>
<feature type="signal peptide" evidence="3">
    <location>
        <begin position="1"/>
        <end position="20"/>
    </location>
</feature>
<proteinExistence type="predicted"/>
<evidence type="ECO:0000256" key="3">
    <source>
        <dbReference type="SAM" id="SignalP"/>
    </source>
</evidence>
<dbReference type="STRING" id="1005944.SAMN05192576_1028"/>
<keyword evidence="2" id="KW-0472">Membrane</keyword>
<keyword evidence="3" id="KW-0732">Signal</keyword>
<evidence type="ECO:0000256" key="1">
    <source>
        <dbReference type="ARBA" id="ARBA00004370"/>
    </source>
</evidence>
<evidence type="ECO:0000256" key="2">
    <source>
        <dbReference type="ARBA" id="ARBA00023136"/>
    </source>
</evidence>
<dbReference type="PANTHER" id="PTHR37042">
    <property type="entry name" value="OUTER MEMBRANE PROTEIN RV1973"/>
    <property type="match status" value="1"/>
</dbReference>
<dbReference type="GO" id="GO:0016020">
    <property type="term" value="C:membrane"/>
    <property type="evidence" value="ECO:0007669"/>
    <property type="project" value="UniProtKB-SubCell"/>
</dbReference>
<organism evidence="4 5">
    <name type="scientific">Nocardioides szechwanensis</name>
    <dbReference type="NCBI Taxonomy" id="1005944"/>
    <lineage>
        <taxon>Bacteria</taxon>
        <taxon>Bacillati</taxon>
        <taxon>Actinomycetota</taxon>
        <taxon>Actinomycetes</taxon>
        <taxon>Propionibacteriales</taxon>
        <taxon>Nocardioidaceae</taxon>
        <taxon>Nocardioides</taxon>
    </lineage>
</organism>
<dbReference type="Proteomes" id="UP000199004">
    <property type="component" value="Unassembled WGS sequence"/>
</dbReference>
<feature type="chain" id="PRO_5038773424" evidence="3">
    <location>
        <begin position="21"/>
        <end position="159"/>
    </location>
</feature>
<reference evidence="4 5" key="1">
    <citation type="submission" date="2016-10" db="EMBL/GenBank/DDBJ databases">
        <authorList>
            <person name="de Groot N.N."/>
        </authorList>
    </citation>
    <scope>NUCLEOTIDE SEQUENCE [LARGE SCALE GENOMIC DNA]</scope>
    <source>
        <strain evidence="4 5">CGMCC 1.11147</strain>
    </source>
</reference>
<protein>
    <submittedName>
        <fullName evidence="4">Mce-associated membrane protein</fullName>
    </submittedName>
</protein>